<dbReference type="PANTHER" id="PTHR15503:SF22">
    <property type="entry name" value="TRANSPOSON TY3-I GAG POLYPROTEIN"/>
    <property type="match status" value="1"/>
</dbReference>
<dbReference type="SUPFAM" id="SSF56672">
    <property type="entry name" value="DNA/RNA polymerases"/>
    <property type="match status" value="1"/>
</dbReference>
<dbReference type="Gene3D" id="3.10.10.10">
    <property type="entry name" value="HIV Type 1 Reverse Transcriptase, subunit A, domain 1"/>
    <property type="match status" value="1"/>
</dbReference>
<dbReference type="InterPro" id="IPR043502">
    <property type="entry name" value="DNA/RNA_pol_sf"/>
</dbReference>
<dbReference type="PANTHER" id="PTHR15503">
    <property type="entry name" value="LDOC1 RELATED"/>
    <property type="match status" value="1"/>
</dbReference>
<proteinExistence type="predicted"/>
<comment type="caution">
    <text evidence="1">The sequence shown here is derived from an EMBL/GenBank/DDBJ whole genome shotgun (WGS) entry which is preliminary data.</text>
</comment>
<reference evidence="1" key="1">
    <citation type="submission" date="2023-04" db="EMBL/GenBank/DDBJ databases">
        <title>Phytophthora fragariaefolia NBRC 109709.</title>
        <authorList>
            <person name="Ichikawa N."/>
            <person name="Sato H."/>
            <person name="Tonouchi N."/>
        </authorList>
    </citation>
    <scope>NUCLEOTIDE SEQUENCE</scope>
    <source>
        <strain evidence="1">NBRC 109709</strain>
    </source>
</reference>
<dbReference type="Proteomes" id="UP001165121">
    <property type="component" value="Unassembled WGS sequence"/>
</dbReference>
<accession>A0A9W6X4H8</accession>
<name>A0A9W6X4H8_9STRA</name>
<organism evidence="1 2">
    <name type="scientific">Phytophthora fragariaefolia</name>
    <dbReference type="NCBI Taxonomy" id="1490495"/>
    <lineage>
        <taxon>Eukaryota</taxon>
        <taxon>Sar</taxon>
        <taxon>Stramenopiles</taxon>
        <taxon>Oomycota</taxon>
        <taxon>Peronosporomycetes</taxon>
        <taxon>Peronosporales</taxon>
        <taxon>Peronosporaceae</taxon>
        <taxon>Phytophthora</taxon>
    </lineage>
</organism>
<evidence type="ECO:0000313" key="2">
    <source>
        <dbReference type="Proteomes" id="UP001165121"/>
    </source>
</evidence>
<evidence type="ECO:0000313" key="1">
    <source>
        <dbReference type="EMBL" id="GMF31077.1"/>
    </source>
</evidence>
<dbReference type="OrthoDB" id="121136at2759"/>
<dbReference type="EMBL" id="BSXT01000615">
    <property type="protein sequence ID" value="GMF31077.1"/>
    <property type="molecule type" value="Genomic_DNA"/>
</dbReference>
<protein>
    <submittedName>
        <fullName evidence="1">Unnamed protein product</fullName>
    </submittedName>
</protein>
<dbReference type="InterPro" id="IPR032567">
    <property type="entry name" value="RTL1-rel"/>
</dbReference>
<dbReference type="AlphaFoldDB" id="A0A9W6X4H8"/>
<gene>
    <name evidence="1" type="ORF">Pfra01_000702600</name>
</gene>
<keyword evidence="2" id="KW-1185">Reference proteome</keyword>
<sequence>MFFAEWNLPVTHGMILAKPWFSRFSPVIHWSTHEVTLDLGQLDPFNGDAKLAAPDGDGASGRGMGLSGTPVGALDQATKLLSFPVTRLLQDYTDCFSDELPNELPVSWSVEFGLTMKPDARPSPRAPFRLSKTEQDALKLFGEDNLQKKWIETSDSPWLSSISFSTQKGSSYRERPVEC</sequence>